<feature type="transmembrane region" description="Helical" evidence="6">
    <location>
        <begin position="255"/>
        <end position="275"/>
    </location>
</feature>
<dbReference type="CDD" id="cd06174">
    <property type="entry name" value="MFS"/>
    <property type="match status" value="1"/>
</dbReference>
<dbReference type="InterPro" id="IPR011701">
    <property type="entry name" value="MFS"/>
</dbReference>
<feature type="transmembrane region" description="Helical" evidence="6">
    <location>
        <begin position="101"/>
        <end position="123"/>
    </location>
</feature>
<dbReference type="Gene3D" id="1.20.1250.20">
    <property type="entry name" value="MFS general substrate transporter like domains"/>
    <property type="match status" value="1"/>
</dbReference>
<evidence type="ECO:0000256" key="4">
    <source>
        <dbReference type="ARBA" id="ARBA00022989"/>
    </source>
</evidence>
<dbReference type="AlphaFoldDB" id="A0A561XPY7"/>
<feature type="transmembrane region" description="Helical" evidence="6">
    <location>
        <begin position="287"/>
        <end position="307"/>
    </location>
</feature>
<keyword evidence="5 6" id="KW-0472">Membrane</keyword>
<dbReference type="Proteomes" id="UP000321485">
    <property type="component" value="Unassembled WGS sequence"/>
</dbReference>
<accession>A0A561XPY7</accession>
<proteinExistence type="predicted"/>
<feature type="transmembrane region" description="Helical" evidence="6">
    <location>
        <begin position="47"/>
        <end position="69"/>
    </location>
</feature>
<evidence type="ECO:0000256" key="5">
    <source>
        <dbReference type="ARBA" id="ARBA00023136"/>
    </source>
</evidence>
<dbReference type="PANTHER" id="PTHR43124">
    <property type="entry name" value="PURINE EFFLUX PUMP PBUE"/>
    <property type="match status" value="1"/>
</dbReference>
<evidence type="ECO:0000256" key="1">
    <source>
        <dbReference type="ARBA" id="ARBA00004651"/>
    </source>
</evidence>
<keyword evidence="4 6" id="KW-1133">Transmembrane helix</keyword>
<feature type="transmembrane region" description="Helical" evidence="6">
    <location>
        <begin position="380"/>
        <end position="400"/>
    </location>
</feature>
<reference evidence="8 9" key="1">
    <citation type="journal article" date="2015" name="Stand. Genomic Sci.">
        <title>Genomic Encyclopedia of Bacterial and Archaeal Type Strains, Phase III: the genomes of soil and plant-associated and newly described type strains.</title>
        <authorList>
            <person name="Whitman W.B."/>
            <person name="Woyke T."/>
            <person name="Klenk H.P."/>
            <person name="Zhou Y."/>
            <person name="Lilburn T.G."/>
            <person name="Beck B.J."/>
            <person name="De Vos P."/>
            <person name="Vandamme P."/>
            <person name="Eisen J.A."/>
            <person name="Garrity G."/>
            <person name="Hugenholtz P."/>
            <person name="Kyrpides N.C."/>
        </authorList>
    </citation>
    <scope>NUCLEOTIDE SEQUENCE [LARGE SCALE GENOMIC DNA]</scope>
    <source>
        <strain evidence="8 9">DSM 64</strain>
    </source>
</reference>
<feature type="transmembrane region" description="Helical" evidence="6">
    <location>
        <begin position="221"/>
        <end position="243"/>
    </location>
</feature>
<evidence type="ECO:0000313" key="9">
    <source>
        <dbReference type="Proteomes" id="UP000321485"/>
    </source>
</evidence>
<dbReference type="GO" id="GO:0022857">
    <property type="term" value="F:transmembrane transporter activity"/>
    <property type="evidence" value="ECO:0007669"/>
    <property type="project" value="InterPro"/>
</dbReference>
<protein>
    <submittedName>
        <fullName evidence="8">Cyanate permease</fullName>
    </submittedName>
</protein>
<dbReference type="GO" id="GO:0005886">
    <property type="term" value="C:plasma membrane"/>
    <property type="evidence" value="ECO:0007669"/>
    <property type="project" value="UniProtKB-SubCell"/>
</dbReference>
<feature type="transmembrane region" description="Helical" evidence="6">
    <location>
        <begin position="353"/>
        <end position="374"/>
    </location>
</feature>
<evidence type="ECO:0000256" key="3">
    <source>
        <dbReference type="ARBA" id="ARBA00022692"/>
    </source>
</evidence>
<keyword evidence="3 6" id="KW-0812">Transmembrane</keyword>
<feature type="transmembrane region" description="Helical" evidence="6">
    <location>
        <begin position="166"/>
        <end position="186"/>
    </location>
</feature>
<name>A0A561XPY7_ACIDE</name>
<dbReference type="SUPFAM" id="SSF103473">
    <property type="entry name" value="MFS general substrate transporter"/>
    <property type="match status" value="1"/>
</dbReference>
<feature type="transmembrane region" description="Helical" evidence="6">
    <location>
        <begin position="135"/>
        <end position="160"/>
    </location>
</feature>
<gene>
    <name evidence="8" type="ORF">ATF69_2116</name>
</gene>
<dbReference type="RefSeq" id="WP_146870891.1">
    <property type="nucleotide sequence ID" value="NZ_VJWE01000012.1"/>
</dbReference>
<evidence type="ECO:0000259" key="7">
    <source>
        <dbReference type="PROSITE" id="PS50850"/>
    </source>
</evidence>
<dbReference type="InterPro" id="IPR020846">
    <property type="entry name" value="MFS_dom"/>
</dbReference>
<keyword evidence="2" id="KW-1003">Cell membrane</keyword>
<evidence type="ECO:0000313" key="8">
    <source>
        <dbReference type="EMBL" id="TWG38176.1"/>
    </source>
</evidence>
<dbReference type="InterPro" id="IPR036259">
    <property type="entry name" value="MFS_trans_sf"/>
</dbReference>
<feature type="transmembrane region" description="Helical" evidence="6">
    <location>
        <begin position="313"/>
        <end position="341"/>
    </location>
</feature>
<dbReference type="PANTHER" id="PTHR43124:SF3">
    <property type="entry name" value="CHLORAMPHENICOL EFFLUX PUMP RV0191"/>
    <property type="match status" value="1"/>
</dbReference>
<sequence>MRSLISFSLRAPIAVFVAGLAAAVHIGKIPPAIAVLGDALGVSLVEAGFLLSAVQLAGMLLGVLVGALADGFGLRRTMLCGLFVLCFASLAGVWARQPSDLLALRALEGLGFLCVVLPAPSLMRQLVPAARLPAFMGLWGAYMPAGVALALLTGPVVMAWWNWEAWWGLLGVVAGCAGLWLAWAVGPDARRAAVARPHTAPPSPAVLVLVRRLRMTLASPGPWVVAVAFGMYSCQWLAVIGFLPSIYMQAGVSGVAAGALTALACAANVVGNLVAGGLMRAGWRTHHLLVIGFGGTALATVVAFSPLGGDGPILRFAAVVAFSAVGGMIPATLFALAVRVAPSEHTVSTTMGWVQQCSACGQFLGPPLVAWVAGLAGGWHFTWAVTGVASVVGIALSLWVRLKQPA</sequence>
<evidence type="ECO:0000256" key="2">
    <source>
        <dbReference type="ARBA" id="ARBA00022475"/>
    </source>
</evidence>
<dbReference type="GeneID" id="51111182"/>
<dbReference type="PROSITE" id="PS50850">
    <property type="entry name" value="MFS"/>
    <property type="match status" value="1"/>
</dbReference>
<feature type="domain" description="Major facilitator superfamily (MFS) profile" evidence="7">
    <location>
        <begin position="11"/>
        <end position="405"/>
    </location>
</feature>
<feature type="transmembrane region" description="Helical" evidence="6">
    <location>
        <begin position="76"/>
        <end position="95"/>
    </location>
</feature>
<comment type="subcellular location">
    <subcellularLocation>
        <location evidence="1">Cell membrane</location>
        <topology evidence="1">Multi-pass membrane protein</topology>
    </subcellularLocation>
</comment>
<evidence type="ECO:0000256" key="6">
    <source>
        <dbReference type="SAM" id="Phobius"/>
    </source>
</evidence>
<comment type="caution">
    <text evidence="8">The sequence shown here is derived from an EMBL/GenBank/DDBJ whole genome shotgun (WGS) entry which is preliminary data.</text>
</comment>
<dbReference type="InterPro" id="IPR050189">
    <property type="entry name" value="MFS_Efflux_Transporters"/>
</dbReference>
<organism evidence="8 9">
    <name type="scientific">Acidovorax delafieldii</name>
    <name type="common">Pseudomonas delafieldii</name>
    <dbReference type="NCBI Taxonomy" id="47920"/>
    <lineage>
        <taxon>Bacteria</taxon>
        <taxon>Pseudomonadati</taxon>
        <taxon>Pseudomonadota</taxon>
        <taxon>Betaproteobacteria</taxon>
        <taxon>Burkholderiales</taxon>
        <taxon>Comamonadaceae</taxon>
        <taxon>Acidovorax</taxon>
    </lineage>
</organism>
<dbReference type="EMBL" id="VJWE01000012">
    <property type="protein sequence ID" value="TWG38176.1"/>
    <property type="molecule type" value="Genomic_DNA"/>
</dbReference>
<dbReference type="Pfam" id="PF07690">
    <property type="entry name" value="MFS_1"/>
    <property type="match status" value="1"/>
</dbReference>